<dbReference type="InterPro" id="IPR015943">
    <property type="entry name" value="WD40/YVTN_repeat-like_dom_sf"/>
</dbReference>
<evidence type="ECO:0000256" key="1">
    <source>
        <dbReference type="ARBA" id="ARBA00004604"/>
    </source>
</evidence>
<feature type="compositionally biased region" description="Acidic residues" evidence="8">
    <location>
        <begin position="10"/>
        <end position="30"/>
    </location>
</feature>
<proteinExistence type="inferred from homology"/>
<evidence type="ECO:0000256" key="6">
    <source>
        <dbReference type="ARBA" id="ARBA00025767"/>
    </source>
</evidence>
<gene>
    <name evidence="9" type="ORF">ESCO_004886</name>
</gene>
<evidence type="ECO:0000313" key="10">
    <source>
        <dbReference type="Proteomes" id="UP000053831"/>
    </source>
</evidence>
<dbReference type="PROSITE" id="PS50294">
    <property type="entry name" value="WD_REPEATS_REGION"/>
    <property type="match status" value="1"/>
</dbReference>
<evidence type="ECO:0000313" key="9">
    <source>
        <dbReference type="EMBL" id="KOS16681.1"/>
    </source>
</evidence>
<dbReference type="PANTHER" id="PTHR18359">
    <property type="entry name" value="WD-REPEAT PROTEIN-RELATED"/>
    <property type="match status" value="1"/>
</dbReference>
<keyword evidence="10" id="KW-1185">Reference proteome</keyword>
<dbReference type="EMBL" id="LGSR01000029">
    <property type="protein sequence ID" value="KOS16681.1"/>
    <property type="molecule type" value="Genomic_DNA"/>
</dbReference>
<feature type="compositionally biased region" description="Low complexity" evidence="8">
    <location>
        <begin position="113"/>
        <end position="127"/>
    </location>
</feature>
<protein>
    <submittedName>
        <fullName evidence="9">Putative U3 small nucleolar RNA-associated protein 18</fullName>
    </submittedName>
</protein>
<dbReference type="AlphaFoldDB" id="A0A0M8MZK7"/>
<dbReference type="SUPFAM" id="SSF50978">
    <property type="entry name" value="WD40 repeat-like"/>
    <property type="match status" value="1"/>
</dbReference>
<evidence type="ECO:0000256" key="7">
    <source>
        <dbReference type="PROSITE-ProRule" id="PRU00221"/>
    </source>
</evidence>
<keyword evidence="4" id="KW-0677">Repeat</keyword>
<keyword evidence="5" id="KW-0539">Nucleus</keyword>
<evidence type="ECO:0000256" key="3">
    <source>
        <dbReference type="ARBA" id="ARBA00022574"/>
    </source>
</evidence>
<feature type="repeat" description="WD" evidence="7">
    <location>
        <begin position="583"/>
        <end position="611"/>
    </location>
</feature>
<dbReference type="SMART" id="SM00320">
    <property type="entry name" value="WD40"/>
    <property type="match status" value="3"/>
</dbReference>
<evidence type="ECO:0000256" key="5">
    <source>
        <dbReference type="ARBA" id="ARBA00023242"/>
    </source>
</evidence>
<comment type="subcellular location">
    <subcellularLocation>
        <location evidence="1">Nucleus</location>
        <location evidence="1">Nucleolus</location>
    </subcellularLocation>
</comment>
<reference evidence="9 10" key="1">
    <citation type="submission" date="2015-07" db="EMBL/GenBank/DDBJ databases">
        <title>The genome of the fungus Escovopsis weberi, a specialized disease agent of ant agriculture.</title>
        <authorList>
            <person name="de Man T.J."/>
            <person name="Stajich J.E."/>
            <person name="Kubicek C.P."/>
            <person name="Chenthamara K."/>
            <person name="Atanasova L."/>
            <person name="Druzhinina I.S."/>
            <person name="Birnbaum S."/>
            <person name="Barribeau S.M."/>
            <person name="Teiling C."/>
            <person name="Suen G."/>
            <person name="Currie C."/>
            <person name="Gerardo N.M."/>
        </authorList>
    </citation>
    <scope>NUCLEOTIDE SEQUENCE [LARGE SCALE GENOMIC DNA]</scope>
</reference>
<keyword evidence="2" id="KW-0698">rRNA processing</keyword>
<evidence type="ECO:0000256" key="2">
    <source>
        <dbReference type="ARBA" id="ARBA00022552"/>
    </source>
</evidence>
<name>A0A0M8MZK7_ESCWE</name>
<feature type="compositionally biased region" description="Basic and acidic residues" evidence="8">
    <location>
        <begin position="67"/>
        <end position="86"/>
    </location>
</feature>
<dbReference type="PROSITE" id="PS50082">
    <property type="entry name" value="WD_REPEATS_2"/>
    <property type="match status" value="1"/>
</dbReference>
<organism evidence="9 10">
    <name type="scientific">Escovopsis weberi</name>
    <dbReference type="NCBI Taxonomy" id="150374"/>
    <lineage>
        <taxon>Eukaryota</taxon>
        <taxon>Fungi</taxon>
        <taxon>Dikarya</taxon>
        <taxon>Ascomycota</taxon>
        <taxon>Pezizomycotina</taxon>
        <taxon>Sordariomycetes</taxon>
        <taxon>Hypocreomycetidae</taxon>
        <taxon>Hypocreales</taxon>
        <taxon>Hypocreaceae</taxon>
        <taxon>Escovopsis</taxon>
    </lineage>
</organism>
<feature type="region of interest" description="Disordered" evidence="8">
    <location>
        <begin position="67"/>
        <end position="91"/>
    </location>
</feature>
<feature type="region of interest" description="Disordered" evidence="8">
    <location>
        <begin position="1"/>
        <end position="46"/>
    </location>
</feature>
<keyword evidence="3 7" id="KW-0853">WD repeat</keyword>
<dbReference type="GO" id="GO:0006364">
    <property type="term" value="P:rRNA processing"/>
    <property type="evidence" value="ECO:0007669"/>
    <property type="project" value="UniProtKB-KW"/>
</dbReference>
<evidence type="ECO:0000256" key="8">
    <source>
        <dbReference type="SAM" id="MobiDB-lite"/>
    </source>
</evidence>
<accession>A0A0M8MZK7</accession>
<sequence>MAGTRSQNISEDEFSEDEFVSEIASDDDAAEEKHVLALHDKDSDEEDLEQLVFGNRSSFRDNLFKSDGYSAREDAGGRAAPSKDEDTAGLEGVEDVDLFMIDAGPTSAAPRQPSAAGPTAAADPNAPVWEDSDDERLAISLADNTRLRKLRVTEAEDVISGTEYTRRLRQQYQRLNPVPAWVKDAQGRPSKRRWRSAAAAASDGSSGGSGSDDGGSDSDSDGGDVSAQPLEAFLRDVNNLAGGTNRRRQLRPEIIDIQRLREIPDKHLAAVECLSFHPRFPVLLSASTSSVLMLHHVAPDAQPTPNPQLTSVQVKGVDIRRAAFVYPQGDRVLIGGRRKYFHGWDLRSGVVHKVSHVSGHRLEHKTMERFRTSPCGRYMAIAASTRKGGGVINVLSAATMQWVAAARLAARNGIADFAWWSTGEGMTILGRDGQVGEWSMERRGFLGVWRDDGCIGGIVLALGGHQGPAAIGEDRWVAVGSSSGITNIYDRHELLSTDKAAAVAAAAEEEGDAGASFSIKETPTPTRVFEQLVTPVTVLEFSPDGQLLAFGSRQKKDALRLAHLPSCTVYRNWPTAQTPLGRITTVAFGRDSNVLAVGNDAGKIRLWAIRN</sequence>
<feature type="region of interest" description="Disordered" evidence="8">
    <location>
        <begin position="180"/>
        <end position="226"/>
    </location>
</feature>
<dbReference type="InterPro" id="IPR001680">
    <property type="entry name" value="WD40_rpt"/>
</dbReference>
<dbReference type="GO" id="GO:0034388">
    <property type="term" value="C:Pwp2p-containing subcomplex of 90S preribosome"/>
    <property type="evidence" value="ECO:0007669"/>
    <property type="project" value="TreeGrafter"/>
</dbReference>
<evidence type="ECO:0000256" key="4">
    <source>
        <dbReference type="ARBA" id="ARBA00022737"/>
    </source>
</evidence>
<dbReference type="STRING" id="150374.A0A0M8MZK7"/>
<dbReference type="PANTHER" id="PTHR18359:SF0">
    <property type="entry name" value="U3 SMALL NUCLEOLAR RNA-ASSOCIATED PROTEIN 18 HOMOLOG"/>
    <property type="match status" value="1"/>
</dbReference>
<dbReference type="Proteomes" id="UP000053831">
    <property type="component" value="Unassembled WGS sequence"/>
</dbReference>
<dbReference type="OrthoDB" id="1935146at2759"/>
<dbReference type="InterPro" id="IPR045161">
    <property type="entry name" value="Utp18"/>
</dbReference>
<comment type="caution">
    <text evidence="9">The sequence shown here is derived from an EMBL/GenBank/DDBJ whole genome shotgun (WGS) entry which is preliminary data.</text>
</comment>
<dbReference type="Gene3D" id="2.130.10.10">
    <property type="entry name" value="YVTN repeat-like/Quinoprotein amine dehydrogenase"/>
    <property type="match status" value="1"/>
</dbReference>
<feature type="compositionally biased region" description="Basic and acidic residues" evidence="8">
    <location>
        <begin position="31"/>
        <end position="42"/>
    </location>
</feature>
<dbReference type="FunFam" id="2.130.10.10:FF:000549">
    <property type="entry name" value="Small nucleolar ribonucleoprotein complex subunit"/>
    <property type="match status" value="1"/>
</dbReference>
<dbReference type="GO" id="GO:0032040">
    <property type="term" value="C:small-subunit processome"/>
    <property type="evidence" value="ECO:0007669"/>
    <property type="project" value="TreeGrafter"/>
</dbReference>
<comment type="similarity">
    <text evidence="6">Belongs to the WD repeat UTP18 family.</text>
</comment>
<feature type="region of interest" description="Disordered" evidence="8">
    <location>
        <begin position="104"/>
        <end position="129"/>
    </location>
</feature>
<dbReference type="InterPro" id="IPR036322">
    <property type="entry name" value="WD40_repeat_dom_sf"/>
</dbReference>